<accession>A0ABP0XX71</accession>
<name>A0ABP0XX71_9ROSI</name>
<evidence type="ECO:0000313" key="1">
    <source>
        <dbReference type="EMBL" id="CAK9311315.1"/>
    </source>
</evidence>
<gene>
    <name evidence="1" type="ORF">CITCOLO1_LOCUS2970</name>
</gene>
<reference evidence="1 2" key="1">
    <citation type="submission" date="2024-03" db="EMBL/GenBank/DDBJ databases">
        <authorList>
            <person name="Gkanogiannis A."/>
            <person name="Becerra Lopez-Lavalle L."/>
        </authorList>
    </citation>
    <scope>NUCLEOTIDE SEQUENCE [LARGE SCALE GENOMIC DNA]</scope>
</reference>
<organism evidence="1 2">
    <name type="scientific">Citrullus colocynthis</name>
    <name type="common">colocynth</name>
    <dbReference type="NCBI Taxonomy" id="252529"/>
    <lineage>
        <taxon>Eukaryota</taxon>
        <taxon>Viridiplantae</taxon>
        <taxon>Streptophyta</taxon>
        <taxon>Embryophyta</taxon>
        <taxon>Tracheophyta</taxon>
        <taxon>Spermatophyta</taxon>
        <taxon>Magnoliopsida</taxon>
        <taxon>eudicotyledons</taxon>
        <taxon>Gunneridae</taxon>
        <taxon>Pentapetalae</taxon>
        <taxon>rosids</taxon>
        <taxon>fabids</taxon>
        <taxon>Cucurbitales</taxon>
        <taxon>Cucurbitaceae</taxon>
        <taxon>Benincaseae</taxon>
        <taxon>Citrullus</taxon>
    </lineage>
</organism>
<dbReference type="EMBL" id="OZ021744">
    <property type="protein sequence ID" value="CAK9311315.1"/>
    <property type="molecule type" value="Genomic_DNA"/>
</dbReference>
<sequence length="140" mass="16137">MSILMISDSVFYTGDNRFIRKHPCSCRFSNSMWTKLLHDSTGRQERKWMEVIGEGGFWTFSIPSKTLPSAHTRAQLTKRLEGEAKIVTSVKATEASLEGKLVFGKVLGSVMEVERKKAELEKFAKDKKWEWNLHSIVKWQ</sequence>
<evidence type="ECO:0000313" key="2">
    <source>
        <dbReference type="Proteomes" id="UP001642487"/>
    </source>
</evidence>
<proteinExistence type="predicted"/>
<protein>
    <submittedName>
        <fullName evidence="1">Uncharacterized protein</fullName>
    </submittedName>
</protein>
<keyword evidence="2" id="KW-1185">Reference proteome</keyword>
<dbReference type="Proteomes" id="UP001642487">
    <property type="component" value="Chromosome 10"/>
</dbReference>